<accession>A0ABY5NJW6</accession>
<feature type="compositionally biased region" description="Basic and acidic residues" evidence="1">
    <location>
        <begin position="28"/>
        <end position="40"/>
    </location>
</feature>
<dbReference type="EMBL" id="CP091139">
    <property type="protein sequence ID" value="UUT35466.1"/>
    <property type="molecule type" value="Genomic_DNA"/>
</dbReference>
<protein>
    <submittedName>
        <fullName evidence="2">Uncharacterized protein</fullName>
    </submittedName>
</protein>
<dbReference type="Proteomes" id="UP001054811">
    <property type="component" value="Chromosome"/>
</dbReference>
<dbReference type="RefSeq" id="WP_259612069.1">
    <property type="nucleotide sequence ID" value="NZ_CP091139.2"/>
</dbReference>
<evidence type="ECO:0000313" key="2">
    <source>
        <dbReference type="EMBL" id="UUT35466.1"/>
    </source>
</evidence>
<keyword evidence="3" id="KW-1185">Reference proteome</keyword>
<gene>
    <name evidence="2" type="ORF">L2X98_18975</name>
</gene>
<feature type="region of interest" description="Disordered" evidence="1">
    <location>
        <begin position="15"/>
        <end position="40"/>
    </location>
</feature>
<organism evidence="2 3">
    <name type="scientific">Microbacterium elymi</name>
    <dbReference type="NCBI Taxonomy" id="2909587"/>
    <lineage>
        <taxon>Bacteria</taxon>
        <taxon>Bacillati</taxon>
        <taxon>Actinomycetota</taxon>
        <taxon>Actinomycetes</taxon>
        <taxon>Micrococcales</taxon>
        <taxon>Microbacteriaceae</taxon>
        <taxon>Microbacterium</taxon>
    </lineage>
</organism>
<name>A0ABY5NJW6_9MICO</name>
<evidence type="ECO:0000256" key="1">
    <source>
        <dbReference type="SAM" id="MobiDB-lite"/>
    </source>
</evidence>
<reference evidence="2" key="1">
    <citation type="submission" date="2022-01" db="EMBL/GenBank/DDBJ databases">
        <title>Microbacterium eymi and Microbacterium rhizovicinus sp. nov., isolated from the rhizospheric soil of Elymus tsukushiensis, a plant native to the Dokdo Islands, Republic of Korea.</title>
        <authorList>
            <person name="Hwang Y.J."/>
        </authorList>
    </citation>
    <scope>NUCLEOTIDE SEQUENCE</scope>
    <source>
        <strain evidence="2">KUDC0405</strain>
    </source>
</reference>
<evidence type="ECO:0000313" key="3">
    <source>
        <dbReference type="Proteomes" id="UP001054811"/>
    </source>
</evidence>
<sequence length="40" mass="4379">MALAIGSIVDIRRAGTGHLVPPDSPVSGHEKKYLKEHLER</sequence>
<proteinExistence type="predicted"/>